<dbReference type="GeneID" id="20087608"/>
<keyword evidence="1" id="KW-0732">Signal</keyword>
<evidence type="ECO:0000313" key="2">
    <source>
        <dbReference type="EMBL" id="ETV96411.1"/>
    </source>
</evidence>
<organism evidence="2">
    <name type="scientific">Aphanomyces invadans</name>
    <dbReference type="NCBI Taxonomy" id="157072"/>
    <lineage>
        <taxon>Eukaryota</taxon>
        <taxon>Sar</taxon>
        <taxon>Stramenopiles</taxon>
        <taxon>Oomycota</taxon>
        <taxon>Saprolegniomycetes</taxon>
        <taxon>Saprolegniales</taxon>
        <taxon>Verrucalvaceae</taxon>
        <taxon>Aphanomyces</taxon>
    </lineage>
</organism>
<dbReference type="EMBL" id="KI913977">
    <property type="protein sequence ID" value="ETV96411.1"/>
    <property type="molecule type" value="Genomic_DNA"/>
</dbReference>
<proteinExistence type="predicted"/>
<evidence type="ECO:0008006" key="3">
    <source>
        <dbReference type="Google" id="ProtNLM"/>
    </source>
</evidence>
<dbReference type="RefSeq" id="XP_008875203.1">
    <property type="nucleotide sequence ID" value="XM_008876981.1"/>
</dbReference>
<gene>
    <name evidence="2" type="ORF">H310_10558</name>
</gene>
<sequence>MHSTVVGIVAFMALYVSASQESPTVVGFPVGPPGTAYFVKANANAADKVNEEELATNHFSNHVASSAGNQGLREDVVFTKNKASAVANDRGFSDAIAKKNAVQKYDANQIAKGAVFFGRRLDDLECWGSKCGGGLYAADAIPPSGFNTAKQSVDALNKADALHAASQGRESDAHKRADSKVVERHNVDMEGFAESNAKSKAGAEALSKANFFRMRDVDQARGVTQNNGLFFRRV</sequence>
<feature type="signal peptide" evidence="1">
    <location>
        <begin position="1"/>
        <end position="18"/>
    </location>
</feature>
<dbReference type="OrthoDB" id="78336at2759"/>
<accession>A0A024TS36</accession>
<evidence type="ECO:0000256" key="1">
    <source>
        <dbReference type="SAM" id="SignalP"/>
    </source>
</evidence>
<name>A0A024TS36_9STRA</name>
<dbReference type="VEuPathDB" id="FungiDB:H310_10558"/>
<dbReference type="AlphaFoldDB" id="A0A024TS36"/>
<reference evidence="2" key="1">
    <citation type="submission" date="2013-12" db="EMBL/GenBank/DDBJ databases">
        <title>The Genome Sequence of Aphanomyces invadans NJM9701.</title>
        <authorList>
            <consortium name="The Broad Institute Genomics Platform"/>
            <person name="Russ C."/>
            <person name="Tyler B."/>
            <person name="van West P."/>
            <person name="Dieguez-Uribeondo J."/>
            <person name="Young S.K."/>
            <person name="Zeng Q."/>
            <person name="Gargeya S."/>
            <person name="Fitzgerald M."/>
            <person name="Abouelleil A."/>
            <person name="Alvarado L."/>
            <person name="Chapman S.B."/>
            <person name="Gainer-Dewar J."/>
            <person name="Goldberg J."/>
            <person name="Griggs A."/>
            <person name="Gujja S."/>
            <person name="Hansen M."/>
            <person name="Howarth C."/>
            <person name="Imamovic A."/>
            <person name="Ireland A."/>
            <person name="Larimer J."/>
            <person name="McCowan C."/>
            <person name="Murphy C."/>
            <person name="Pearson M."/>
            <person name="Poon T.W."/>
            <person name="Priest M."/>
            <person name="Roberts A."/>
            <person name="Saif S."/>
            <person name="Shea T."/>
            <person name="Sykes S."/>
            <person name="Wortman J."/>
            <person name="Nusbaum C."/>
            <person name="Birren B."/>
        </authorList>
    </citation>
    <scope>NUCLEOTIDE SEQUENCE [LARGE SCALE GENOMIC DNA]</scope>
    <source>
        <strain evidence="2">NJM9701</strain>
    </source>
</reference>
<protein>
    <recommendedName>
        <fullName evidence="3">RxLR effector protein</fullName>
    </recommendedName>
</protein>
<feature type="chain" id="PRO_5001537750" description="RxLR effector protein" evidence="1">
    <location>
        <begin position="19"/>
        <end position="234"/>
    </location>
</feature>